<dbReference type="InterPro" id="IPR011009">
    <property type="entry name" value="Kinase-like_dom_sf"/>
</dbReference>
<evidence type="ECO:0000256" key="3">
    <source>
        <dbReference type="ARBA" id="ARBA00022777"/>
    </source>
</evidence>
<evidence type="ECO:0000259" key="5">
    <source>
        <dbReference type="PROSITE" id="PS50011"/>
    </source>
</evidence>
<protein>
    <recommendedName>
        <fullName evidence="5">Protein kinase domain-containing protein</fullName>
    </recommendedName>
</protein>
<evidence type="ECO:0000313" key="7">
    <source>
        <dbReference type="Proteomes" id="UP001159641"/>
    </source>
</evidence>
<dbReference type="PROSITE" id="PS50011">
    <property type="entry name" value="PROTEIN_KINASE_DOM"/>
    <property type="match status" value="1"/>
</dbReference>
<dbReference type="AlphaFoldDB" id="A0AB34I230"/>
<dbReference type="GO" id="GO:0004672">
    <property type="term" value="F:protein kinase activity"/>
    <property type="evidence" value="ECO:0007669"/>
    <property type="project" value="InterPro"/>
</dbReference>
<feature type="domain" description="Protein kinase" evidence="5">
    <location>
        <begin position="139"/>
        <end position="415"/>
    </location>
</feature>
<evidence type="ECO:0000313" key="6">
    <source>
        <dbReference type="EMBL" id="KAJ8797624.1"/>
    </source>
</evidence>
<accession>A0AB34I230</accession>
<dbReference type="SUPFAM" id="SSF56112">
    <property type="entry name" value="Protein kinase-like (PK-like)"/>
    <property type="match status" value="1"/>
</dbReference>
<dbReference type="EMBL" id="JAIQCJ010000177">
    <property type="protein sequence ID" value="KAJ8797624.1"/>
    <property type="molecule type" value="Genomic_DNA"/>
</dbReference>
<dbReference type="GO" id="GO:0005524">
    <property type="term" value="F:ATP binding"/>
    <property type="evidence" value="ECO:0007669"/>
    <property type="project" value="UniProtKB-KW"/>
</dbReference>
<dbReference type="PANTHER" id="PTHR48016">
    <property type="entry name" value="MAP KINASE KINASE KINASE SSK2-RELATED-RELATED"/>
    <property type="match status" value="1"/>
</dbReference>
<dbReference type="FunFam" id="3.30.200.20:FF:000283">
    <property type="entry name" value="Mitogen-activated protein kinase kinase kinase 8"/>
    <property type="match status" value="1"/>
</dbReference>
<gene>
    <name evidence="6" type="ORF">J1605_001719</name>
</gene>
<evidence type="ECO:0000256" key="1">
    <source>
        <dbReference type="ARBA" id="ARBA00022679"/>
    </source>
</evidence>
<dbReference type="Pfam" id="PF00069">
    <property type="entry name" value="Pkinase"/>
    <property type="match status" value="1"/>
</dbReference>
<dbReference type="InterPro" id="IPR008271">
    <property type="entry name" value="Ser/Thr_kinase_AS"/>
</dbReference>
<dbReference type="SMART" id="SM00220">
    <property type="entry name" value="S_TKc"/>
    <property type="match status" value="1"/>
</dbReference>
<evidence type="ECO:0000256" key="4">
    <source>
        <dbReference type="ARBA" id="ARBA00022840"/>
    </source>
</evidence>
<proteinExistence type="predicted"/>
<keyword evidence="3" id="KW-0418">Kinase</keyword>
<dbReference type="CDD" id="cd13995">
    <property type="entry name" value="STKc_MAP3K8"/>
    <property type="match status" value="1"/>
</dbReference>
<keyword evidence="1" id="KW-0808">Transferase</keyword>
<reference evidence="6 7" key="1">
    <citation type="submission" date="2022-11" db="EMBL/GenBank/DDBJ databases">
        <title>Whole genome sequence of Eschrichtius robustus ER-17-0199.</title>
        <authorList>
            <person name="Bruniche-Olsen A."/>
            <person name="Black A.N."/>
            <person name="Fields C.J."/>
            <person name="Walden K."/>
            <person name="Dewoody J.A."/>
        </authorList>
    </citation>
    <scope>NUCLEOTIDE SEQUENCE [LARGE SCALE GENOMIC DNA]</scope>
    <source>
        <strain evidence="6">ER-17-0199</strain>
        <tissue evidence="6">Blubber</tissue>
    </source>
</reference>
<keyword evidence="2" id="KW-0547">Nucleotide-binding</keyword>
<dbReference type="PANTHER" id="PTHR48016:SF31">
    <property type="entry name" value="MITOGEN-ACTIVATED PROTEIN KINASE KINASE KINASE 8"/>
    <property type="match status" value="1"/>
</dbReference>
<name>A0AB34I230_ESCRO</name>
<keyword evidence="4" id="KW-0067">ATP-binding</keyword>
<dbReference type="InterPro" id="IPR050538">
    <property type="entry name" value="MAP_kinase_kinase_kinase"/>
</dbReference>
<dbReference type="PROSITE" id="PS00108">
    <property type="entry name" value="PROTEIN_KINASE_ST"/>
    <property type="match status" value="1"/>
</dbReference>
<comment type="caution">
    <text evidence="6">The sequence shown here is derived from an EMBL/GenBank/DDBJ whole genome shotgun (WGS) entry which is preliminary data.</text>
</comment>
<dbReference type="GO" id="GO:0035556">
    <property type="term" value="P:intracellular signal transduction"/>
    <property type="evidence" value="ECO:0007669"/>
    <property type="project" value="UniProtKB-ARBA"/>
</dbReference>
<sequence length="494" mass="55652">MEFMSTGSDSKEDIDLLMKHLNVSDVIDIMENLYASEEPVAFEPSLMTVCQDSGPKEEKRSDPVLLSGQEGPWLSSVRYGTVEDLLAFANHISNTAKRLYGHRPQESGILLNMVITPQNGRYQIDSDVLLIPWKLTYRNIGSDFIPRGAFGKVYLAQDIKTKKRMACKLIPVDQFKPSDVEIQACFRHENIAELYGAVLWGETVHLFMEAGEGGSVLEKLESCGPMREFEIIWVTKHVLKGLDFLHSKKVIHHDIKPSNIVFMSTKAVLVDFGLSVQMTEEIYFPKDLRGTEIYMSPEVILCRGHSTKADIYSLGATLIHMQTGTPPWVKRYPRSAYPSYLYIVSRGSGASHLLRRAALSRITHLSGMMIHKQAPPLEDIAEDCSPGMRELMEAALERNPNHRPRAADLLKHDALNPPREDQPRCQSLDSALFERKRLLSRKELELPENIADSSCTGSTEESEMLKRQRSLYIDLGALAGYFNLVRGPPTLEYG</sequence>
<dbReference type="Gene3D" id="3.30.200.20">
    <property type="entry name" value="Phosphorylase Kinase, domain 1"/>
    <property type="match status" value="1"/>
</dbReference>
<dbReference type="Proteomes" id="UP001159641">
    <property type="component" value="Unassembled WGS sequence"/>
</dbReference>
<organism evidence="6 7">
    <name type="scientific">Eschrichtius robustus</name>
    <name type="common">California gray whale</name>
    <name type="synonym">Eschrichtius gibbosus</name>
    <dbReference type="NCBI Taxonomy" id="9764"/>
    <lineage>
        <taxon>Eukaryota</taxon>
        <taxon>Metazoa</taxon>
        <taxon>Chordata</taxon>
        <taxon>Craniata</taxon>
        <taxon>Vertebrata</taxon>
        <taxon>Euteleostomi</taxon>
        <taxon>Mammalia</taxon>
        <taxon>Eutheria</taxon>
        <taxon>Laurasiatheria</taxon>
        <taxon>Artiodactyla</taxon>
        <taxon>Whippomorpha</taxon>
        <taxon>Cetacea</taxon>
        <taxon>Mysticeti</taxon>
        <taxon>Eschrichtiidae</taxon>
        <taxon>Eschrichtius</taxon>
    </lineage>
</organism>
<keyword evidence="7" id="KW-1185">Reference proteome</keyword>
<evidence type="ECO:0000256" key="2">
    <source>
        <dbReference type="ARBA" id="ARBA00022741"/>
    </source>
</evidence>
<dbReference type="InterPro" id="IPR000719">
    <property type="entry name" value="Prot_kinase_dom"/>
</dbReference>
<dbReference type="Gene3D" id="1.10.510.10">
    <property type="entry name" value="Transferase(Phosphotransferase) domain 1"/>
    <property type="match status" value="1"/>
</dbReference>